<dbReference type="Proteomes" id="UP000308197">
    <property type="component" value="Unassembled WGS sequence"/>
</dbReference>
<name>A0A5C3NVW2_9APHY</name>
<dbReference type="AlphaFoldDB" id="A0A5C3NVW2"/>
<dbReference type="EMBL" id="ML211729">
    <property type="protein sequence ID" value="TFK80667.1"/>
    <property type="molecule type" value="Genomic_DNA"/>
</dbReference>
<protein>
    <submittedName>
        <fullName evidence="1">Uncharacterized protein</fullName>
    </submittedName>
</protein>
<gene>
    <name evidence="1" type="ORF">K466DRAFT_569505</name>
</gene>
<dbReference type="InParanoid" id="A0A5C3NVW2"/>
<evidence type="ECO:0000313" key="1">
    <source>
        <dbReference type="EMBL" id="TFK80667.1"/>
    </source>
</evidence>
<dbReference type="STRING" id="1314778.A0A5C3NVW2"/>
<evidence type="ECO:0000313" key="2">
    <source>
        <dbReference type="Proteomes" id="UP000308197"/>
    </source>
</evidence>
<accession>A0A5C3NVW2</accession>
<dbReference type="Gene3D" id="3.40.50.720">
    <property type="entry name" value="NAD(P)-binding Rossmann-like Domain"/>
    <property type="match status" value="1"/>
</dbReference>
<organism evidence="1 2">
    <name type="scientific">Polyporus arcularius HHB13444</name>
    <dbReference type="NCBI Taxonomy" id="1314778"/>
    <lineage>
        <taxon>Eukaryota</taxon>
        <taxon>Fungi</taxon>
        <taxon>Dikarya</taxon>
        <taxon>Basidiomycota</taxon>
        <taxon>Agaricomycotina</taxon>
        <taxon>Agaricomycetes</taxon>
        <taxon>Polyporales</taxon>
        <taxon>Polyporaceae</taxon>
        <taxon>Polyporus</taxon>
    </lineage>
</organism>
<dbReference type="SUPFAM" id="SSF51735">
    <property type="entry name" value="NAD(P)-binding Rossmann-fold domains"/>
    <property type="match status" value="1"/>
</dbReference>
<proteinExistence type="predicted"/>
<dbReference type="InterPro" id="IPR036291">
    <property type="entry name" value="NAD(P)-bd_dom_sf"/>
</dbReference>
<keyword evidence="2" id="KW-1185">Reference proteome</keyword>
<sequence>MNHAGYALSGVVEGVSALIEVKFWAPVKISREAVRWFRENNSPTQGYGVMKISSSRGFTSSPILAYYSASKFNMSLPLDLALTSLQGFSESLHKGMEPSWNIEVFGVRTRWANVNTLDLPFLPAYADPAALPTRSYEIMKNNVFINDPNRGERALIAIS</sequence>
<reference evidence="1 2" key="1">
    <citation type="journal article" date="2019" name="Nat. Ecol. Evol.">
        <title>Megaphylogeny resolves global patterns of mushroom evolution.</title>
        <authorList>
            <person name="Varga T."/>
            <person name="Krizsan K."/>
            <person name="Foldi C."/>
            <person name="Dima B."/>
            <person name="Sanchez-Garcia M."/>
            <person name="Sanchez-Ramirez S."/>
            <person name="Szollosi G.J."/>
            <person name="Szarkandi J.G."/>
            <person name="Papp V."/>
            <person name="Albert L."/>
            <person name="Andreopoulos W."/>
            <person name="Angelini C."/>
            <person name="Antonin V."/>
            <person name="Barry K.W."/>
            <person name="Bougher N.L."/>
            <person name="Buchanan P."/>
            <person name="Buyck B."/>
            <person name="Bense V."/>
            <person name="Catcheside P."/>
            <person name="Chovatia M."/>
            <person name="Cooper J."/>
            <person name="Damon W."/>
            <person name="Desjardin D."/>
            <person name="Finy P."/>
            <person name="Geml J."/>
            <person name="Haridas S."/>
            <person name="Hughes K."/>
            <person name="Justo A."/>
            <person name="Karasinski D."/>
            <person name="Kautmanova I."/>
            <person name="Kiss B."/>
            <person name="Kocsube S."/>
            <person name="Kotiranta H."/>
            <person name="LaButti K.M."/>
            <person name="Lechner B.E."/>
            <person name="Liimatainen K."/>
            <person name="Lipzen A."/>
            <person name="Lukacs Z."/>
            <person name="Mihaltcheva S."/>
            <person name="Morgado L.N."/>
            <person name="Niskanen T."/>
            <person name="Noordeloos M.E."/>
            <person name="Ohm R.A."/>
            <person name="Ortiz-Santana B."/>
            <person name="Ovrebo C."/>
            <person name="Racz N."/>
            <person name="Riley R."/>
            <person name="Savchenko A."/>
            <person name="Shiryaev A."/>
            <person name="Soop K."/>
            <person name="Spirin V."/>
            <person name="Szebenyi C."/>
            <person name="Tomsovsky M."/>
            <person name="Tulloss R.E."/>
            <person name="Uehling J."/>
            <person name="Grigoriev I.V."/>
            <person name="Vagvolgyi C."/>
            <person name="Papp T."/>
            <person name="Martin F.M."/>
            <person name="Miettinen O."/>
            <person name="Hibbett D.S."/>
            <person name="Nagy L.G."/>
        </authorList>
    </citation>
    <scope>NUCLEOTIDE SEQUENCE [LARGE SCALE GENOMIC DNA]</scope>
    <source>
        <strain evidence="1 2">HHB13444</strain>
    </source>
</reference>